<dbReference type="Gene3D" id="3.20.20.140">
    <property type="entry name" value="Metal-dependent hydrolases"/>
    <property type="match status" value="1"/>
</dbReference>
<protein>
    <submittedName>
        <fullName evidence="2">PHP domain-containing protein</fullName>
    </submittedName>
</protein>
<evidence type="ECO:0000313" key="2">
    <source>
        <dbReference type="EMBL" id="MCQ1530149.1"/>
    </source>
</evidence>
<dbReference type="InterPro" id="IPR052018">
    <property type="entry name" value="PHP_domain"/>
</dbReference>
<dbReference type="InterPro" id="IPR016195">
    <property type="entry name" value="Pol/histidinol_Pase-like"/>
</dbReference>
<dbReference type="PANTHER" id="PTHR42924">
    <property type="entry name" value="EXONUCLEASE"/>
    <property type="match status" value="1"/>
</dbReference>
<keyword evidence="3" id="KW-1185">Reference proteome</keyword>
<name>A0ABT1NHS8_9FIRM</name>
<dbReference type="RefSeq" id="WP_255227666.1">
    <property type="nucleotide sequence ID" value="NZ_JAJEKE010000009.1"/>
</dbReference>
<dbReference type="Pfam" id="PF02811">
    <property type="entry name" value="PHP"/>
    <property type="match status" value="1"/>
</dbReference>
<dbReference type="CDD" id="cd07432">
    <property type="entry name" value="PHP_HisPPase"/>
    <property type="match status" value="1"/>
</dbReference>
<dbReference type="Proteomes" id="UP001651880">
    <property type="component" value="Unassembled WGS sequence"/>
</dbReference>
<dbReference type="InterPro" id="IPR003141">
    <property type="entry name" value="Pol/His_phosphatase_N"/>
</dbReference>
<dbReference type="InterPro" id="IPR004013">
    <property type="entry name" value="PHP_dom"/>
</dbReference>
<gene>
    <name evidence="2" type="ORF">LJD61_11400</name>
</gene>
<proteinExistence type="predicted"/>
<feature type="domain" description="Polymerase/histidinol phosphatase N-terminal" evidence="1">
    <location>
        <begin position="3"/>
        <end position="70"/>
    </location>
</feature>
<evidence type="ECO:0000313" key="3">
    <source>
        <dbReference type="Proteomes" id="UP001651880"/>
    </source>
</evidence>
<organism evidence="2 3">
    <name type="scientific">Lutispora saccharofermentans</name>
    <dbReference type="NCBI Taxonomy" id="3024236"/>
    <lineage>
        <taxon>Bacteria</taxon>
        <taxon>Bacillati</taxon>
        <taxon>Bacillota</taxon>
        <taxon>Clostridia</taxon>
        <taxon>Lutisporales</taxon>
        <taxon>Lutisporaceae</taxon>
        <taxon>Lutispora</taxon>
    </lineage>
</organism>
<dbReference type="SUPFAM" id="SSF89550">
    <property type="entry name" value="PHP domain-like"/>
    <property type="match status" value="1"/>
</dbReference>
<accession>A0ABT1NHS8</accession>
<reference evidence="2 3" key="1">
    <citation type="submission" date="2021-10" db="EMBL/GenBank/DDBJ databases">
        <title>Lutispora strain m25 sp. nov., a thermophilic, non-spore-forming bacterium isolated from a lab-scale methanogenic bioreactor digesting anaerobic sludge.</title>
        <authorList>
            <person name="El Houari A."/>
            <person name="Mcdonald J."/>
        </authorList>
    </citation>
    <scope>NUCLEOTIDE SEQUENCE [LARGE SCALE GENOMIC DNA]</scope>
    <source>
        <strain evidence="3">m25</strain>
    </source>
</reference>
<dbReference type="PANTHER" id="PTHR42924:SF3">
    <property type="entry name" value="POLYMERASE_HISTIDINOL PHOSPHATASE N-TERMINAL DOMAIN-CONTAINING PROTEIN"/>
    <property type="match status" value="1"/>
</dbReference>
<evidence type="ECO:0000259" key="1">
    <source>
        <dbReference type="SMART" id="SM00481"/>
    </source>
</evidence>
<dbReference type="Pfam" id="PF13263">
    <property type="entry name" value="PHP_C"/>
    <property type="match status" value="1"/>
</dbReference>
<dbReference type="SMART" id="SM00481">
    <property type="entry name" value="POLIIIAc"/>
    <property type="match status" value="1"/>
</dbReference>
<dbReference type="EMBL" id="JAJEKE010000009">
    <property type="protein sequence ID" value="MCQ1530149.1"/>
    <property type="molecule type" value="Genomic_DNA"/>
</dbReference>
<comment type="caution">
    <text evidence="2">The sequence shown here is derived from an EMBL/GenBank/DDBJ whole genome shotgun (WGS) entry which is preliminary data.</text>
</comment>
<sequence length="214" mass="24000">MLIDTHLHESKYSGDSFITLEEIVYRSMEMGLHGVCITDHESNKIKKEAEVLMKETGFLIITGAEILTFEGDMTVFGLERLPGKKIHAQELTDIVDKAGGVAVCSHPYRQNNRGMGDHIRQLNLLWGIEALNGSTPWHHNNKAFELAIELGVSALGGSDAHHMQQIGKFATKMPDWVKDERSFIKAVKEGYTIPVEYKEGIYEVVDCCRSRKAV</sequence>